<gene>
    <name evidence="2" type="ORF">AMD00_18335</name>
</gene>
<evidence type="ECO:0000313" key="2">
    <source>
        <dbReference type="EMBL" id="KOO48354.1"/>
    </source>
</evidence>
<protein>
    <recommendedName>
        <fullName evidence="4">DUF1440 domain-containing protein</fullName>
    </recommendedName>
</protein>
<feature type="transmembrane region" description="Helical" evidence="1">
    <location>
        <begin position="91"/>
        <end position="112"/>
    </location>
</feature>
<keyword evidence="1" id="KW-0472">Membrane</keyword>
<proteinExistence type="predicted"/>
<keyword evidence="3" id="KW-1185">Reference proteome</keyword>
<dbReference type="Proteomes" id="UP000036867">
    <property type="component" value="Unassembled WGS sequence"/>
</dbReference>
<feature type="transmembrane region" description="Helical" evidence="1">
    <location>
        <begin position="62"/>
        <end position="82"/>
    </location>
</feature>
<feature type="transmembrane region" description="Helical" evidence="1">
    <location>
        <begin position="12"/>
        <end position="30"/>
    </location>
</feature>
<evidence type="ECO:0008006" key="4">
    <source>
        <dbReference type="Google" id="ProtNLM"/>
    </source>
</evidence>
<dbReference type="AlphaFoldDB" id="A0A0M0LBC3"/>
<dbReference type="EMBL" id="LILB01000007">
    <property type="protein sequence ID" value="KOO48354.1"/>
    <property type="molecule type" value="Genomic_DNA"/>
</dbReference>
<keyword evidence="1" id="KW-0812">Transmembrane</keyword>
<comment type="caution">
    <text evidence="2">The sequence shown here is derived from an EMBL/GenBank/DDBJ whole genome shotgun (WGS) entry which is preliminary data.</text>
</comment>
<evidence type="ECO:0000256" key="1">
    <source>
        <dbReference type="SAM" id="Phobius"/>
    </source>
</evidence>
<sequence length="151" mass="17319">MVVRKRDFVIKSIIAGTIAGLFLGFFFKYVEVTFNIRVYTLLLNIDFIPIFGNYHYPEIVEFLLHLLISIGLSAVMVYIIYFKKYLKRHQLIVVILTSVLIALVYFPTTVLSNRTPALTSVDALAVWIVGHLLFGIVLASLYLIMFKNKKI</sequence>
<keyword evidence="1" id="KW-1133">Transmembrane helix</keyword>
<dbReference type="STRING" id="263475.AMD00_18335"/>
<feature type="transmembrane region" description="Helical" evidence="1">
    <location>
        <begin position="124"/>
        <end position="145"/>
    </location>
</feature>
<accession>A0A0M0LBC3</accession>
<reference evidence="3" key="1">
    <citation type="submission" date="2015-08" db="EMBL/GenBank/DDBJ databases">
        <title>Fjat-10028 dsm 16317.</title>
        <authorList>
            <person name="Liu B."/>
            <person name="Wang J."/>
            <person name="Zhu Y."/>
            <person name="Liu G."/>
            <person name="Chen Q."/>
            <person name="Chen Z."/>
            <person name="Lan J."/>
            <person name="Che J."/>
            <person name="Ge C."/>
            <person name="Shi H."/>
            <person name="Pan Z."/>
            <person name="Liu X."/>
        </authorList>
    </citation>
    <scope>NUCLEOTIDE SEQUENCE [LARGE SCALE GENOMIC DNA]</scope>
    <source>
        <strain evidence="3">DSM 16317</strain>
    </source>
</reference>
<evidence type="ECO:0000313" key="3">
    <source>
        <dbReference type="Proteomes" id="UP000036867"/>
    </source>
</evidence>
<name>A0A0M0LBC3_9BACL</name>
<organism evidence="2 3">
    <name type="scientific">Viridibacillus arvi</name>
    <dbReference type="NCBI Taxonomy" id="263475"/>
    <lineage>
        <taxon>Bacteria</taxon>
        <taxon>Bacillati</taxon>
        <taxon>Bacillota</taxon>
        <taxon>Bacilli</taxon>
        <taxon>Bacillales</taxon>
        <taxon>Caryophanaceae</taxon>
        <taxon>Viridibacillus</taxon>
    </lineage>
</organism>